<evidence type="ECO:0000256" key="1">
    <source>
        <dbReference type="SAM" id="MobiDB-lite"/>
    </source>
</evidence>
<dbReference type="InterPro" id="IPR055482">
    <property type="entry name" value="DUF7054"/>
</dbReference>
<keyword evidence="4" id="KW-1185">Reference proteome</keyword>
<gene>
    <name evidence="3" type="ORF">TIFTF001_003724</name>
</gene>
<name>A0AA88CWG9_FICCA</name>
<accession>A0AA88CWG9</accession>
<organism evidence="3 4">
    <name type="scientific">Ficus carica</name>
    <name type="common">Common fig</name>
    <dbReference type="NCBI Taxonomy" id="3494"/>
    <lineage>
        <taxon>Eukaryota</taxon>
        <taxon>Viridiplantae</taxon>
        <taxon>Streptophyta</taxon>
        <taxon>Embryophyta</taxon>
        <taxon>Tracheophyta</taxon>
        <taxon>Spermatophyta</taxon>
        <taxon>Magnoliopsida</taxon>
        <taxon>eudicotyledons</taxon>
        <taxon>Gunneridae</taxon>
        <taxon>Pentapetalae</taxon>
        <taxon>rosids</taxon>
        <taxon>fabids</taxon>
        <taxon>Rosales</taxon>
        <taxon>Moraceae</taxon>
        <taxon>Ficeae</taxon>
        <taxon>Ficus</taxon>
    </lineage>
</organism>
<sequence length="171" mass="19260">MTPRTASLYRRRISGGSERQSHRRGGLVPSAAVEKESEGGRVHGGVGAGKRRLTRILVKVTVERSLGTVPVVMSSEETVEDLVRAALQIYVAEKRRPLLPKTDPHRFELHYSRFSFESLKPEEKLINLETRDFFMCLKPVSTSTTSSVKCSCSEEATNFSFPWTKLMDFLL</sequence>
<comment type="caution">
    <text evidence="3">The sequence shown here is derived from an EMBL/GenBank/DDBJ whole genome shotgun (WGS) entry which is preliminary data.</text>
</comment>
<evidence type="ECO:0000259" key="2">
    <source>
        <dbReference type="Pfam" id="PF23156"/>
    </source>
</evidence>
<dbReference type="InterPro" id="IPR040358">
    <property type="entry name" value="At4g22758-like"/>
</dbReference>
<dbReference type="EMBL" id="BTGU01000003">
    <property type="protein sequence ID" value="GMN32532.1"/>
    <property type="molecule type" value="Genomic_DNA"/>
</dbReference>
<feature type="domain" description="DUF7054" evidence="2">
    <location>
        <begin position="53"/>
        <end position="136"/>
    </location>
</feature>
<dbReference type="AlphaFoldDB" id="A0AA88CWG9"/>
<reference evidence="3" key="1">
    <citation type="submission" date="2023-07" db="EMBL/GenBank/DDBJ databases">
        <title>draft genome sequence of fig (Ficus carica).</title>
        <authorList>
            <person name="Takahashi T."/>
            <person name="Nishimura K."/>
        </authorList>
    </citation>
    <scope>NUCLEOTIDE SEQUENCE</scope>
</reference>
<dbReference type="Proteomes" id="UP001187192">
    <property type="component" value="Unassembled WGS sequence"/>
</dbReference>
<evidence type="ECO:0000313" key="4">
    <source>
        <dbReference type="Proteomes" id="UP001187192"/>
    </source>
</evidence>
<dbReference type="PANTHER" id="PTHR33270">
    <property type="entry name" value="BNAC05G50380D PROTEIN"/>
    <property type="match status" value="1"/>
</dbReference>
<proteinExistence type="predicted"/>
<dbReference type="PANTHER" id="PTHR33270:SF7">
    <property type="entry name" value="SNRNP25 UBIQUITIN-LIKE DOMAIN-CONTAINING PROTEIN"/>
    <property type="match status" value="1"/>
</dbReference>
<evidence type="ECO:0000313" key="3">
    <source>
        <dbReference type="EMBL" id="GMN32532.1"/>
    </source>
</evidence>
<dbReference type="Gramene" id="FCD_00006749-RA">
    <property type="protein sequence ID" value="FCD_00006749-RA:cds"/>
    <property type="gene ID" value="FCD_00006749"/>
</dbReference>
<feature type="region of interest" description="Disordered" evidence="1">
    <location>
        <begin position="1"/>
        <end position="46"/>
    </location>
</feature>
<dbReference type="Pfam" id="PF23156">
    <property type="entry name" value="DUF7054"/>
    <property type="match status" value="1"/>
</dbReference>
<protein>
    <recommendedName>
        <fullName evidence="2">DUF7054 domain-containing protein</fullName>
    </recommendedName>
</protein>